<name>A0ACA9U8F0_BIOOC</name>
<dbReference type="EMBL" id="CADEHS020000097">
    <property type="protein sequence ID" value="CAG9949520.1"/>
    <property type="molecule type" value="Genomic_DNA"/>
</dbReference>
<protein>
    <submittedName>
        <fullName evidence="1">Uncharacterized protein</fullName>
    </submittedName>
</protein>
<reference evidence="1" key="2">
    <citation type="submission" date="2021-10" db="EMBL/GenBank/DDBJ databases">
        <authorList>
            <person name="Piombo E."/>
        </authorList>
    </citation>
    <scope>NUCLEOTIDE SEQUENCE</scope>
</reference>
<reference evidence="1" key="1">
    <citation type="submission" date="2020-04" db="EMBL/GenBank/DDBJ databases">
        <authorList>
            <person name="Broberg M."/>
        </authorList>
    </citation>
    <scope>NUCLEOTIDE SEQUENCE</scope>
</reference>
<proteinExistence type="predicted"/>
<accession>A0ACA9U8F0</accession>
<evidence type="ECO:0000313" key="2">
    <source>
        <dbReference type="Proteomes" id="UP000836387"/>
    </source>
</evidence>
<dbReference type="Proteomes" id="UP000836387">
    <property type="component" value="Unassembled WGS sequence"/>
</dbReference>
<evidence type="ECO:0000313" key="1">
    <source>
        <dbReference type="EMBL" id="CAG9949520.1"/>
    </source>
</evidence>
<organism evidence="1 2">
    <name type="scientific">Clonostachys rosea f. rosea IK726</name>
    <dbReference type="NCBI Taxonomy" id="1349383"/>
    <lineage>
        <taxon>Eukaryota</taxon>
        <taxon>Fungi</taxon>
        <taxon>Dikarya</taxon>
        <taxon>Ascomycota</taxon>
        <taxon>Pezizomycotina</taxon>
        <taxon>Sordariomycetes</taxon>
        <taxon>Hypocreomycetidae</taxon>
        <taxon>Hypocreales</taxon>
        <taxon>Bionectriaceae</taxon>
        <taxon>Clonostachys</taxon>
    </lineage>
</organism>
<sequence length="124" mass="14064">MEGLFAESTGARDEPQEPWQNWEPDAAKPDEKPWIAWMNNEELGGKQAQRKATEQLKERGRTMGFSKQHSLRRREGSSKGQMSNEARLQIYGLRKHEVSRFTVSVEIKSAAVSEGKGIIFEGSE</sequence>
<gene>
    <name evidence="1" type="ORF">CRV2_00021206</name>
</gene>
<comment type="caution">
    <text evidence="1">The sequence shown here is derived from an EMBL/GenBank/DDBJ whole genome shotgun (WGS) entry which is preliminary data.</text>
</comment>
<keyword evidence="2" id="KW-1185">Reference proteome</keyword>